<evidence type="ECO:0000259" key="4">
    <source>
        <dbReference type="SMART" id="SM00862"/>
    </source>
</evidence>
<evidence type="ECO:0000313" key="7">
    <source>
        <dbReference type="Proteomes" id="UP000321685"/>
    </source>
</evidence>
<dbReference type="InterPro" id="IPR036388">
    <property type="entry name" value="WH-like_DNA-bd_sf"/>
</dbReference>
<dbReference type="EMBL" id="BJVJ01000059">
    <property type="protein sequence ID" value="GEL25614.1"/>
    <property type="molecule type" value="Genomic_DNA"/>
</dbReference>
<dbReference type="InterPro" id="IPR011990">
    <property type="entry name" value="TPR-like_helical_dom_sf"/>
</dbReference>
<accession>A0A511DP91</accession>
<dbReference type="GO" id="GO:0043531">
    <property type="term" value="F:ADP binding"/>
    <property type="evidence" value="ECO:0007669"/>
    <property type="project" value="InterPro"/>
</dbReference>
<dbReference type="RefSeq" id="WP_186817129.1">
    <property type="nucleotide sequence ID" value="NZ_BJVJ01000059.1"/>
</dbReference>
<dbReference type="GO" id="GO:0006355">
    <property type="term" value="P:regulation of DNA-templated transcription"/>
    <property type="evidence" value="ECO:0007669"/>
    <property type="project" value="InterPro"/>
</dbReference>
<organism evidence="6 7">
    <name type="scientific">Pseudonocardia sulfidoxydans NBRC 16205</name>
    <dbReference type="NCBI Taxonomy" id="1223511"/>
    <lineage>
        <taxon>Bacteria</taxon>
        <taxon>Bacillati</taxon>
        <taxon>Actinomycetota</taxon>
        <taxon>Actinomycetes</taxon>
        <taxon>Pseudonocardiales</taxon>
        <taxon>Pseudonocardiaceae</taxon>
        <taxon>Pseudonocardia</taxon>
    </lineage>
</organism>
<dbReference type="Pfam" id="PF03704">
    <property type="entry name" value="BTAD"/>
    <property type="match status" value="1"/>
</dbReference>
<protein>
    <submittedName>
        <fullName evidence="6">SARP family transcriptional regulator</fullName>
    </submittedName>
</protein>
<dbReference type="AlphaFoldDB" id="A0A511DP91"/>
<dbReference type="InterPro" id="IPR016032">
    <property type="entry name" value="Sig_transdc_resp-reg_C-effctor"/>
</dbReference>
<comment type="similarity">
    <text evidence="1">Belongs to the AfsR/DnrI/RedD regulatory family.</text>
</comment>
<dbReference type="Gene3D" id="1.10.10.10">
    <property type="entry name" value="Winged helix-like DNA-binding domain superfamily/Winged helix DNA-binding domain"/>
    <property type="match status" value="1"/>
</dbReference>
<dbReference type="PANTHER" id="PTHR47691">
    <property type="entry name" value="REGULATOR-RELATED"/>
    <property type="match status" value="1"/>
</dbReference>
<evidence type="ECO:0000256" key="3">
    <source>
        <dbReference type="SAM" id="MobiDB-lite"/>
    </source>
</evidence>
<proteinExistence type="inferred from homology"/>
<name>A0A511DP91_9PSEU</name>
<dbReference type="InterPro" id="IPR001867">
    <property type="entry name" value="OmpR/PhoB-type_DNA-bd"/>
</dbReference>
<dbReference type="SUPFAM" id="SSF46894">
    <property type="entry name" value="C-terminal effector domain of the bipartite response regulators"/>
    <property type="match status" value="1"/>
</dbReference>
<evidence type="ECO:0000313" key="6">
    <source>
        <dbReference type="EMBL" id="GEL25614.1"/>
    </source>
</evidence>
<dbReference type="SMART" id="SM01043">
    <property type="entry name" value="BTAD"/>
    <property type="match status" value="1"/>
</dbReference>
<dbReference type="InterPro" id="IPR027417">
    <property type="entry name" value="P-loop_NTPase"/>
</dbReference>
<dbReference type="GO" id="GO:0003677">
    <property type="term" value="F:DNA binding"/>
    <property type="evidence" value="ECO:0007669"/>
    <property type="project" value="UniProtKB-KW"/>
</dbReference>
<feature type="domain" description="OmpR/PhoB-type" evidence="4">
    <location>
        <begin position="18"/>
        <end position="89"/>
    </location>
</feature>
<reference evidence="6 7" key="1">
    <citation type="submission" date="2019-07" db="EMBL/GenBank/DDBJ databases">
        <title>Whole genome shotgun sequence of Pseudonocardia sulfidoxydans NBRC 16205.</title>
        <authorList>
            <person name="Hosoyama A."/>
            <person name="Uohara A."/>
            <person name="Ohji S."/>
            <person name="Ichikawa N."/>
        </authorList>
    </citation>
    <scope>NUCLEOTIDE SEQUENCE [LARGE SCALE GENOMIC DNA]</scope>
    <source>
        <strain evidence="6 7">NBRC 16205</strain>
    </source>
</reference>
<dbReference type="Proteomes" id="UP000321685">
    <property type="component" value="Unassembled WGS sequence"/>
</dbReference>
<dbReference type="PRINTS" id="PR00364">
    <property type="entry name" value="DISEASERSIST"/>
</dbReference>
<evidence type="ECO:0000259" key="5">
    <source>
        <dbReference type="SMART" id="SM01043"/>
    </source>
</evidence>
<dbReference type="SUPFAM" id="SSF52540">
    <property type="entry name" value="P-loop containing nucleoside triphosphate hydrolases"/>
    <property type="match status" value="1"/>
</dbReference>
<dbReference type="Pfam" id="PF00931">
    <property type="entry name" value="NB-ARC"/>
    <property type="match status" value="1"/>
</dbReference>
<gene>
    <name evidence="6" type="ORF">PSU4_45680</name>
</gene>
<dbReference type="InterPro" id="IPR005158">
    <property type="entry name" value="BTAD"/>
</dbReference>
<keyword evidence="2" id="KW-0238">DNA-binding</keyword>
<dbReference type="PANTHER" id="PTHR47691:SF3">
    <property type="entry name" value="HTH-TYPE TRANSCRIPTIONAL REGULATOR RV0890C-RELATED"/>
    <property type="match status" value="1"/>
</dbReference>
<dbReference type="InterPro" id="IPR002182">
    <property type="entry name" value="NB-ARC"/>
</dbReference>
<dbReference type="GO" id="GO:0000160">
    <property type="term" value="P:phosphorelay signal transduction system"/>
    <property type="evidence" value="ECO:0007669"/>
    <property type="project" value="InterPro"/>
</dbReference>
<dbReference type="SMART" id="SM00862">
    <property type="entry name" value="Trans_reg_C"/>
    <property type="match status" value="1"/>
</dbReference>
<comment type="caution">
    <text evidence="6">The sequence shown here is derived from an EMBL/GenBank/DDBJ whole genome shotgun (WGS) entry which is preliminary data.</text>
</comment>
<dbReference type="SUPFAM" id="SSF48452">
    <property type="entry name" value="TPR-like"/>
    <property type="match status" value="1"/>
</dbReference>
<sequence>MTSVGVLGPLEVHGPDGPVPVESGRQRRLLTALAAHTGEPMTIDRIADLVWSGSPPADPVGAVQTLVARVRRLLPAGVAVETVPGGYALRAARGVVDATAFTDGVAAASAQPSAHDRAAGLVAALALWRGRPYAELDHPDAPALAARLAAVHADARERLAAALLDAGRAAEAVAVAEGLCADEPWREGAVAVLMRSLAAAGRRRDALAAFAALRRRMTAELGVDPGPQLRELEAVLLRDEQPAAPRTPRVPVSSFVGRAADVDSAQKLLARNRILTLVGPGGVGKTRLARHVLAAVAAQYDDGVALVEFGEGGPADVEPAVAAALSLADGGRAGEGLTRRIVEVLAVRRMLLVLDNCEHVADEVARLVEAVCAGSAGTDLLLTSREALRVDGEQVAPVGPLAPADAAALLTDRIRAAVPDAVPGPTDAALVDVVCARLDGLPLALELAAARVPALGLPAMAAALEGPAAADTATFESAALDLLSGGRRTAAPRHRSLRDVVAWSFGLLDAAQQALFVRMSVFAGPVEAAAVAAVCGDAHALPDLVDRSLVVRHRGEPARFGQLETLRAFGRERLATDRSADALRTAHARWAAGLAEEVRVARRGPGERAAVARFDAHLPDLRRAHARLCDVGPVPAVVRLGLLFAQLGYVRGRADLVQPALRSLRVAGVLDDADAPVARPVPAGADAARLLGLVAASCWQRGDLDLCEAYARRSIVLASSGPDPAAARDGHEALANVYMFRGDLVAAMREARCSVELADAAADVDTALFGRMDLTVAAAYAGDDAAAAREEEAMAELVARAGSATARASLAYARGERRAERDPVAAAGHLREAVALAESVDSRFVAGIARHTLVTSAVRGGGDVAALLPLLDHWLAAGAWTHLWVAVRSLVVARSRAGDHRTAGVLLGALRASPRATRAFGPDARREAEAEDAGRAALGDGFGAALTEGAALGDAPAVALARAVARGQDAV</sequence>
<feature type="domain" description="Bacterial transcriptional activator" evidence="5">
    <location>
        <begin position="96"/>
        <end position="237"/>
    </location>
</feature>
<evidence type="ECO:0000256" key="1">
    <source>
        <dbReference type="ARBA" id="ARBA00005820"/>
    </source>
</evidence>
<evidence type="ECO:0000256" key="2">
    <source>
        <dbReference type="ARBA" id="ARBA00023125"/>
    </source>
</evidence>
<dbReference type="Gene3D" id="1.25.40.10">
    <property type="entry name" value="Tetratricopeptide repeat domain"/>
    <property type="match status" value="1"/>
</dbReference>
<keyword evidence="7" id="KW-1185">Reference proteome</keyword>
<feature type="region of interest" description="Disordered" evidence="3">
    <location>
        <begin position="1"/>
        <end position="22"/>
    </location>
</feature>